<accession>A0AA38Y2J5</accession>
<protein>
    <recommendedName>
        <fullName evidence="2">Transcription factor TFIIIC triple barrel domain-containing protein</fullName>
    </recommendedName>
</protein>
<dbReference type="Proteomes" id="UP001172681">
    <property type="component" value="Unassembled WGS sequence"/>
</dbReference>
<dbReference type="AlphaFoldDB" id="A0AA38Y2J5"/>
<feature type="region of interest" description="Disordered" evidence="1">
    <location>
        <begin position="281"/>
        <end position="301"/>
    </location>
</feature>
<dbReference type="InterPro" id="IPR019481">
    <property type="entry name" value="TFIIIC_triple_barrel"/>
</dbReference>
<evidence type="ECO:0000259" key="2">
    <source>
        <dbReference type="Pfam" id="PF10419"/>
    </source>
</evidence>
<evidence type="ECO:0000313" key="4">
    <source>
        <dbReference type="Proteomes" id="UP001172681"/>
    </source>
</evidence>
<feature type="domain" description="Transcription factor TFIIIC triple barrel" evidence="2">
    <location>
        <begin position="15"/>
        <end position="169"/>
    </location>
</feature>
<feature type="region of interest" description="Disordered" evidence="1">
    <location>
        <begin position="31"/>
        <end position="100"/>
    </location>
</feature>
<evidence type="ECO:0000256" key="1">
    <source>
        <dbReference type="SAM" id="MobiDB-lite"/>
    </source>
</evidence>
<evidence type="ECO:0000313" key="3">
    <source>
        <dbReference type="EMBL" id="KAJ9633407.1"/>
    </source>
</evidence>
<comment type="caution">
    <text evidence="3">The sequence shown here is derived from an EMBL/GenBank/DDBJ whole genome shotgun (WGS) entry which is preliminary data.</text>
</comment>
<organism evidence="3 4">
    <name type="scientific">Knufia peltigerae</name>
    <dbReference type="NCBI Taxonomy" id="1002370"/>
    <lineage>
        <taxon>Eukaryota</taxon>
        <taxon>Fungi</taxon>
        <taxon>Dikarya</taxon>
        <taxon>Ascomycota</taxon>
        <taxon>Pezizomycotina</taxon>
        <taxon>Eurotiomycetes</taxon>
        <taxon>Chaetothyriomycetidae</taxon>
        <taxon>Chaetothyriales</taxon>
        <taxon>Trichomeriaceae</taxon>
        <taxon>Knufia</taxon>
    </lineage>
</organism>
<dbReference type="Pfam" id="PF10419">
    <property type="entry name" value="TFIIIC_sub6"/>
    <property type="match status" value="1"/>
</dbReference>
<sequence length="301" mass="33170">MFSDDEYEYEYDDNDTETFLVDLDLSTLNAKTRATVPGGQKPVVPAKRPADDSVPQTPDRLETAESPAENQVDGNDDLATQGTPKKSAVEGDENDTSASRRWVQILDLPTTNPVVSYQGQVYSCMWTDMIGTNMFFTSPGSMDKPLKHTDNYDLIGTSRIKLVAEQAKVVKHSMADGDNVDVNPTISGRILDGSSLGDFHHSNPAINAQIKKQASFLEKLMDVKRQRGERDIVRAYANDDTAMTGTSAHSEAMHGELETLTRKVLNGDGNAFAKLQEIYSRLKGQDQNPQKDAPLPSRQTD</sequence>
<dbReference type="EMBL" id="JAPDRN010000046">
    <property type="protein sequence ID" value="KAJ9633407.1"/>
    <property type="molecule type" value="Genomic_DNA"/>
</dbReference>
<feature type="compositionally biased region" description="Polar residues" evidence="1">
    <location>
        <begin position="68"/>
        <end position="84"/>
    </location>
</feature>
<proteinExistence type="predicted"/>
<name>A0AA38Y2J5_9EURO</name>
<reference evidence="3" key="1">
    <citation type="submission" date="2022-10" db="EMBL/GenBank/DDBJ databases">
        <title>Culturing micro-colonial fungi from biological soil crusts in the Mojave desert and describing Neophaeococcomyces mojavensis, and introducing the new genera and species Taxawa tesnikishii.</title>
        <authorList>
            <person name="Kurbessoian T."/>
            <person name="Stajich J.E."/>
        </authorList>
    </citation>
    <scope>NUCLEOTIDE SEQUENCE</scope>
    <source>
        <strain evidence="3">TK_35</strain>
    </source>
</reference>
<keyword evidence="4" id="KW-1185">Reference proteome</keyword>
<gene>
    <name evidence="3" type="ORF">H2204_006957</name>
</gene>
<dbReference type="Gene3D" id="2.60.40.4370">
    <property type="match status" value="1"/>
</dbReference>